<proteinExistence type="predicted"/>
<dbReference type="AlphaFoldDB" id="A0AAD9CRJ4"/>
<accession>A0AAD9CRJ4</accession>
<gene>
    <name evidence="2" type="ORF">KUDE01_009398</name>
</gene>
<evidence type="ECO:0000313" key="3">
    <source>
        <dbReference type="Proteomes" id="UP001228049"/>
    </source>
</evidence>
<protein>
    <submittedName>
        <fullName evidence="2">ATP-dependent zinc metalloprotease FtsH</fullName>
    </submittedName>
</protein>
<keyword evidence="2" id="KW-0482">Metalloprotease</keyword>
<organism evidence="2 3">
    <name type="scientific">Dissostichus eleginoides</name>
    <name type="common">Patagonian toothfish</name>
    <name type="synonym">Dissostichus amissus</name>
    <dbReference type="NCBI Taxonomy" id="100907"/>
    <lineage>
        <taxon>Eukaryota</taxon>
        <taxon>Metazoa</taxon>
        <taxon>Chordata</taxon>
        <taxon>Craniata</taxon>
        <taxon>Vertebrata</taxon>
        <taxon>Euteleostomi</taxon>
        <taxon>Actinopterygii</taxon>
        <taxon>Neopterygii</taxon>
        <taxon>Teleostei</taxon>
        <taxon>Neoteleostei</taxon>
        <taxon>Acanthomorphata</taxon>
        <taxon>Eupercaria</taxon>
        <taxon>Perciformes</taxon>
        <taxon>Notothenioidei</taxon>
        <taxon>Nototheniidae</taxon>
        <taxon>Dissostichus</taxon>
    </lineage>
</organism>
<dbReference type="GO" id="GO:0008237">
    <property type="term" value="F:metallopeptidase activity"/>
    <property type="evidence" value="ECO:0007669"/>
    <property type="project" value="UniProtKB-KW"/>
</dbReference>
<keyword evidence="2" id="KW-0378">Hydrolase</keyword>
<dbReference type="Proteomes" id="UP001228049">
    <property type="component" value="Unassembled WGS sequence"/>
</dbReference>
<feature type="compositionally biased region" description="Basic and acidic residues" evidence="1">
    <location>
        <begin position="51"/>
        <end position="60"/>
    </location>
</feature>
<name>A0AAD9CRJ4_DISEL</name>
<reference evidence="2" key="1">
    <citation type="submission" date="2023-04" db="EMBL/GenBank/DDBJ databases">
        <title>Chromosome-level genome of Chaenocephalus aceratus.</title>
        <authorList>
            <person name="Park H."/>
        </authorList>
    </citation>
    <scope>NUCLEOTIDE SEQUENCE</scope>
    <source>
        <strain evidence="2">DE</strain>
        <tissue evidence="2">Muscle</tissue>
    </source>
</reference>
<comment type="caution">
    <text evidence="2">The sequence shown here is derived from an EMBL/GenBank/DDBJ whole genome shotgun (WGS) entry which is preliminary data.</text>
</comment>
<sequence>GWGRQTGSRRGFGRAAPLWLWREHTAALTLRPRLHCCPPPPWPQHSQSATREQRSKVSNQ</sequence>
<keyword evidence="2" id="KW-0645">Protease</keyword>
<dbReference type="EMBL" id="JASDAP010000001">
    <property type="protein sequence ID" value="KAK1907002.1"/>
    <property type="molecule type" value="Genomic_DNA"/>
</dbReference>
<evidence type="ECO:0000256" key="1">
    <source>
        <dbReference type="SAM" id="MobiDB-lite"/>
    </source>
</evidence>
<feature type="non-terminal residue" evidence="2">
    <location>
        <position position="60"/>
    </location>
</feature>
<evidence type="ECO:0000313" key="2">
    <source>
        <dbReference type="EMBL" id="KAK1907002.1"/>
    </source>
</evidence>
<feature type="region of interest" description="Disordered" evidence="1">
    <location>
        <begin position="37"/>
        <end position="60"/>
    </location>
</feature>
<feature type="non-terminal residue" evidence="2">
    <location>
        <position position="1"/>
    </location>
</feature>
<keyword evidence="3" id="KW-1185">Reference proteome</keyword>